<evidence type="ECO:0000256" key="5">
    <source>
        <dbReference type="ARBA" id="ARBA00022917"/>
    </source>
</evidence>
<evidence type="ECO:0000313" key="10">
    <source>
        <dbReference type="EMBL" id="HDX31500.1"/>
    </source>
</evidence>
<dbReference type="EC" id="6.3.5.7" evidence="8"/>
<evidence type="ECO:0000256" key="7">
    <source>
        <dbReference type="ARBA" id="ARBA00047407"/>
    </source>
</evidence>
<dbReference type="InterPro" id="IPR036928">
    <property type="entry name" value="AS_sf"/>
</dbReference>
<proteinExistence type="inferred from homology"/>
<gene>
    <name evidence="8 10" type="primary">gatA</name>
    <name evidence="10" type="ORF">ENQ20_08390</name>
</gene>
<sequence>MSQALYELTIHEALEGMRRGEFSAVELTRSLLERIEQVEGRIKAYLTVTADLALEQAAKADARRRAGEEAALLGIPMAVKDVLCTAGVRTTCGSRILENFIPPYTATAVQRLLDAGMVLLGKTNTDEFAMGSSTENSAYFPTRNPWALDRVPGGSSGGSAAAVAAQEAMAALGTDTGGSVRLPASFCGVVGLKPSYGRVSRYGLVAYGSSLDQIGVLARDVRDAALVLTVMAGPDPHDSTSMPAPTLDYQAALTGDVRGLRIGLPEEYFIAGVQPEVEAAVRRAIDVLADLGADVRPISLPNTDKALPVYYLVATAEASANLARFDGVRYGYSAGADSILENYRQSRGRGFGAEVKRRIMLGTYALSAGYYDAYYLKAQQVRTLIKQDFERAFEQVDVIASPVAPTTAFRLGEKTDDPLAMYLSDVFTITLNLAGMCGISVPCGFDRQGLPIGLQLMGPHLGEEIVLRVAHAYEQATEWHRQHAPLSIKA</sequence>
<dbReference type="PROSITE" id="PS00571">
    <property type="entry name" value="AMIDASES"/>
    <property type="match status" value="1"/>
</dbReference>
<dbReference type="InterPro" id="IPR004412">
    <property type="entry name" value="GatA"/>
</dbReference>
<accession>A0A7C1FRH9</accession>
<name>A0A7C1FRH9_9CHLR</name>
<reference evidence="10" key="1">
    <citation type="journal article" date="2020" name="mSystems">
        <title>Genome- and Community-Level Interaction Insights into Carbon Utilization and Element Cycling Functions of Hydrothermarchaeota in Hydrothermal Sediment.</title>
        <authorList>
            <person name="Zhou Z."/>
            <person name="Liu Y."/>
            <person name="Xu W."/>
            <person name="Pan J."/>
            <person name="Luo Z.H."/>
            <person name="Li M."/>
        </authorList>
    </citation>
    <scope>NUCLEOTIDE SEQUENCE [LARGE SCALE GENOMIC DNA]</scope>
    <source>
        <strain evidence="10">SpSt-289</strain>
    </source>
</reference>
<feature type="domain" description="Amidase" evidence="9">
    <location>
        <begin position="26"/>
        <end position="467"/>
    </location>
</feature>
<evidence type="ECO:0000256" key="1">
    <source>
        <dbReference type="ARBA" id="ARBA00008069"/>
    </source>
</evidence>
<dbReference type="PANTHER" id="PTHR11895:SF151">
    <property type="entry name" value="GLUTAMYL-TRNA(GLN) AMIDOTRANSFERASE SUBUNIT A"/>
    <property type="match status" value="1"/>
</dbReference>
<evidence type="ECO:0000256" key="2">
    <source>
        <dbReference type="ARBA" id="ARBA00022598"/>
    </source>
</evidence>
<dbReference type="NCBIfam" id="TIGR00132">
    <property type="entry name" value="gatA"/>
    <property type="match status" value="1"/>
</dbReference>
<dbReference type="GO" id="GO:0005524">
    <property type="term" value="F:ATP binding"/>
    <property type="evidence" value="ECO:0007669"/>
    <property type="project" value="UniProtKB-KW"/>
</dbReference>
<comment type="caution">
    <text evidence="10">The sequence shown here is derived from an EMBL/GenBank/DDBJ whole genome shotgun (WGS) entry which is preliminary data.</text>
</comment>
<dbReference type="PANTHER" id="PTHR11895">
    <property type="entry name" value="TRANSAMIDASE"/>
    <property type="match status" value="1"/>
</dbReference>
<dbReference type="GO" id="GO:0030956">
    <property type="term" value="C:glutamyl-tRNA(Gln) amidotransferase complex"/>
    <property type="evidence" value="ECO:0007669"/>
    <property type="project" value="InterPro"/>
</dbReference>
<comment type="similarity">
    <text evidence="1 8">Belongs to the amidase family. GatA subfamily.</text>
</comment>
<keyword evidence="3 8" id="KW-0547">Nucleotide-binding</keyword>
<dbReference type="Pfam" id="PF01425">
    <property type="entry name" value="Amidase"/>
    <property type="match status" value="1"/>
</dbReference>
<dbReference type="EMBL" id="DSMG01000084">
    <property type="protein sequence ID" value="HDX31500.1"/>
    <property type="molecule type" value="Genomic_DNA"/>
</dbReference>
<comment type="subunit">
    <text evidence="8">Heterotrimer of A, B and C subunits.</text>
</comment>
<keyword evidence="4 8" id="KW-0067">ATP-binding</keyword>
<dbReference type="Gene3D" id="3.90.1300.10">
    <property type="entry name" value="Amidase signature (AS) domain"/>
    <property type="match status" value="1"/>
</dbReference>
<dbReference type="HAMAP" id="MF_00120">
    <property type="entry name" value="GatA"/>
    <property type="match status" value="1"/>
</dbReference>
<protein>
    <recommendedName>
        <fullName evidence="8">Glutamyl-tRNA(Gln) amidotransferase subunit A</fullName>
        <shortName evidence="8">Glu-ADT subunit A</shortName>
        <ecNumber evidence="8">6.3.5.7</ecNumber>
    </recommendedName>
</protein>
<comment type="function">
    <text evidence="6 8">Allows the formation of correctly charged Gln-tRNA(Gln) through the transamidation of misacylated Glu-tRNA(Gln) in organisms which lack glutaminyl-tRNA synthetase. The reaction takes place in the presence of glutamine and ATP through an activated gamma-phospho-Glu-tRNA(Gln).</text>
</comment>
<dbReference type="InterPro" id="IPR000120">
    <property type="entry name" value="Amidase"/>
</dbReference>
<dbReference type="GO" id="GO:0050567">
    <property type="term" value="F:glutaminyl-tRNA synthase (glutamine-hydrolyzing) activity"/>
    <property type="evidence" value="ECO:0007669"/>
    <property type="project" value="UniProtKB-UniRule"/>
</dbReference>
<feature type="active site" description="Acyl-ester intermediate" evidence="8">
    <location>
        <position position="179"/>
    </location>
</feature>
<evidence type="ECO:0000259" key="9">
    <source>
        <dbReference type="Pfam" id="PF01425"/>
    </source>
</evidence>
<dbReference type="InterPro" id="IPR023631">
    <property type="entry name" value="Amidase_dom"/>
</dbReference>
<evidence type="ECO:0000256" key="6">
    <source>
        <dbReference type="ARBA" id="ARBA00025295"/>
    </source>
</evidence>
<comment type="catalytic activity">
    <reaction evidence="7 8">
        <text>L-glutamyl-tRNA(Gln) + L-glutamine + ATP + H2O = L-glutaminyl-tRNA(Gln) + L-glutamate + ADP + phosphate + H(+)</text>
        <dbReference type="Rhea" id="RHEA:17521"/>
        <dbReference type="Rhea" id="RHEA-COMP:9681"/>
        <dbReference type="Rhea" id="RHEA-COMP:9684"/>
        <dbReference type="ChEBI" id="CHEBI:15377"/>
        <dbReference type="ChEBI" id="CHEBI:15378"/>
        <dbReference type="ChEBI" id="CHEBI:29985"/>
        <dbReference type="ChEBI" id="CHEBI:30616"/>
        <dbReference type="ChEBI" id="CHEBI:43474"/>
        <dbReference type="ChEBI" id="CHEBI:58359"/>
        <dbReference type="ChEBI" id="CHEBI:78520"/>
        <dbReference type="ChEBI" id="CHEBI:78521"/>
        <dbReference type="ChEBI" id="CHEBI:456216"/>
        <dbReference type="EC" id="6.3.5.7"/>
    </reaction>
</comment>
<dbReference type="AlphaFoldDB" id="A0A7C1FRH9"/>
<dbReference type="InterPro" id="IPR020556">
    <property type="entry name" value="Amidase_CS"/>
</dbReference>
<feature type="active site" description="Charge relay system" evidence="8">
    <location>
        <position position="80"/>
    </location>
</feature>
<keyword evidence="10" id="KW-0808">Transferase</keyword>
<evidence type="ECO:0000256" key="3">
    <source>
        <dbReference type="ARBA" id="ARBA00022741"/>
    </source>
</evidence>
<keyword evidence="5 8" id="KW-0648">Protein biosynthesis</keyword>
<dbReference type="GO" id="GO:0006412">
    <property type="term" value="P:translation"/>
    <property type="evidence" value="ECO:0007669"/>
    <property type="project" value="UniProtKB-UniRule"/>
</dbReference>
<evidence type="ECO:0000256" key="8">
    <source>
        <dbReference type="HAMAP-Rule" id="MF_00120"/>
    </source>
</evidence>
<evidence type="ECO:0000256" key="4">
    <source>
        <dbReference type="ARBA" id="ARBA00022840"/>
    </source>
</evidence>
<dbReference type="GO" id="GO:0016740">
    <property type="term" value="F:transferase activity"/>
    <property type="evidence" value="ECO:0007669"/>
    <property type="project" value="UniProtKB-KW"/>
</dbReference>
<keyword evidence="2 8" id="KW-0436">Ligase</keyword>
<feature type="active site" description="Charge relay system" evidence="8">
    <location>
        <position position="155"/>
    </location>
</feature>
<organism evidence="10">
    <name type="scientific">Caldilinea aerophila</name>
    <dbReference type="NCBI Taxonomy" id="133453"/>
    <lineage>
        <taxon>Bacteria</taxon>
        <taxon>Bacillati</taxon>
        <taxon>Chloroflexota</taxon>
        <taxon>Caldilineae</taxon>
        <taxon>Caldilineales</taxon>
        <taxon>Caldilineaceae</taxon>
        <taxon>Caldilinea</taxon>
    </lineage>
</organism>
<dbReference type="SUPFAM" id="SSF75304">
    <property type="entry name" value="Amidase signature (AS) enzymes"/>
    <property type="match status" value="1"/>
</dbReference>